<dbReference type="InterPro" id="IPR018062">
    <property type="entry name" value="HTH_AraC-typ_CS"/>
</dbReference>
<keyword evidence="6" id="KW-1185">Reference proteome</keyword>
<dbReference type="Gene3D" id="1.10.10.60">
    <property type="entry name" value="Homeodomain-like"/>
    <property type="match status" value="1"/>
</dbReference>
<comment type="caution">
    <text evidence="5">The sequence shown here is derived from an EMBL/GenBank/DDBJ whole genome shotgun (WGS) entry which is preliminary data.</text>
</comment>
<accession>A0ABW2LCE0</accession>
<keyword evidence="3" id="KW-0804">Transcription</keyword>
<gene>
    <name evidence="5" type="ORF">ACFQY0_18775</name>
</gene>
<dbReference type="EMBL" id="JBHTBS010000014">
    <property type="protein sequence ID" value="MFC7339245.1"/>
    <property type="molecule type" value="Genomic_DNA"/>
</dbReference>
<dbReference type="PANTHER" id="PTHR43280:SF2">
    <property type="entry name" value="HTH-TYPE TRANSCRIPTIONAL REGULATOR EXSA"/>
    <property type="match status" value="1"/>
</dbReference>
<dbReference type="PROSITE" id="PS00041">
    <property type="entry name" value="HTH_ARAC_FAMILY_1"/>
    <property type="match status" value="1"/>
</dbReference>
<protein>
    <submittedName>
        <fullName evidence="5">Helix-turn-helix transcriptional regulator</fullName>
    </submittedName>
</protein>
<organism evidence="5 6">
    <name type="scientific">Haloferula chungangensis</name>
    <dbReference type="NCBI Taxonomy" id="1048331"/>
    <lineage>
        <taxon>Bacteria</taxon>
        <taxon>Pseudomonadati</taxon>
        <taxon>Verrucomicrobiota</taxon>
        <taxon>Verrucomicrobiia</taxon>
        <taxon>Verrucomicrobiales</taxon>
        <taxon>Verrucomicrobiaceae</taxon>
        <taxon>Haloferula</taxon>
    </lineage>
</organism>
<evidence type="ECO:0000256" key="2">
    <source>
        <dbReference type="ARBA" id="ARBA00023125"/>
    </source>
</evidence>
<evidence type="ECO:0000313" key="5">
    <source>
        <dbReference type="EMBL" id="MFC7339245.1"/>
    </source>
</evidence>
<dbReference type="SMART" id="SM00342">
    <property type="entry name" value="HTH_ARAC"/>
    <property type="match status" value="1"/>
</dbReference>
<feature type="domain" description="HTH araC/xylS-type" evidence="4">
    <location>
        <begin position="170"/>
        <end position="268"/>
    </location>
</feature>
<name>A0ABW2LCE0_9BACT</name>
<reference evidence="6" key="1">
    <citation type="journal article" date="2019" name="Int. J. Syst. Evol. Microbiol.">
        <title>The Global Catalogue of Microorganisms (GCM) 10K type strain sequencing project: providing services to taxonomists for standard genome sequencing and annotation.</title>
        <authorList>
            <consortium name="The Broad Institute Genomics Platform"/>
            <consortium name="The Broad Institute Genome Sequencing Center for Infectious Disease"/>
            <person name="Wu L."/>
            <person name="Ma J."/>
        </authorList>
    </citation>
    <scope>NUCLEOTIDE SEQUENCE [LARGE SCALE GENOMIC DNA]</scope>
    <source>
        <strain evidence="6">CGMCC 4.1467</strain>
    </source>
</reference>
<dbReference type="PANTHER" id="PTHR43280">
    <property type="entry name" value="ARAC-FAMILY TRANSCRIPTIONAL REGULATOR"/>
    <property type="match status" value="1"/>
</dbReference>
<dbReference type="PROSITE" id="PS01124">
    <property type="entry name" value="HTH_ARAC_FAMILY_2"/>
    <property type="match status" value="1"/>
</dbReference>
<dbReference type="InterPro" id="IPR009057">
    <property type="entry name" value="Homeodomain-like_sf"/>
</dbReference>
<evidence type="ECO:0000259" key="4">
    <source>
        <dbReference type="PROSITE" id="PS01124"/>
    </source>
</evidence>
<evidence type="ECO:0000256" key="1">
    <source>
        <dbReference type="ARBA" id="ARBA00023015"/>
    </source>
</evidence>
<keyword evidence="1" id="KW-0805">Transcription regulation</keyword>
<dbReference type="Proteomes" id="UP001596472">
    <property type="component" value="Unassembled WGS sequence"/>
</dbReference>
<dbReference type="SUPFAM" id="SSF46689">
    <property type="entry name" value="Homeodomain-like"/>
    <property type="match status" value="1"/>
</dbReference>
<evidence type="ECO:0000256" key="3">
    <source>
        <dbReference type="ARBA" id="ARBA00023163"/>
    </source>
</evidence>
<proteinExistence type="predicted"/>
<evidence type="ECO:0000313" key="6">
    <source>
        <dbReference type="Proteomes" id="UP001596472"/>
    </source>
</evidence>
<dbReference type="InterPro" id="IPR018060">
    <property type="entry name" value="HTH_AraC"/>
</dbReference>
<dbReference type="Pfam" id="PF12833">
    <property type="entry name" value="HTH_18"/>
    <property type="match status" value="1"/>
</dbReference>
<sequence length="386" mass="42767">MTKQNGNAITPPFNDLAASWANGRGSTLSAAISGDRHPKLKITGPGFLYRWDHDQGPIGIKFLPEGVHLTPTLESQQYLVIEVTPKGLSARSNGHPTHNFPLFNRAHRQQLNEIINDARNCSVSAASQNGDTLPLIIAAQRLVALGRQLPMGELRVRKTSNVPAKQQFVTDLHRWLSSQVEKSVKLGDAAEHFKKSPRQLIRILKETTGSGFAEHLTAHRLTLARHHLMRTDISIKDVARKSGFNSREQFIRSFSKAFSWTPLQFRKAWNKAALSNSDLKALCQVSDRDAVSWFVPGEQPIGHAGESNLPPHTLIVANALHEIIELFSVDANGKGTRVAVLDRGAMEFISRDKAGSQWLVRSSDKRFERIFVTPAEHAIAVISSEV</sequence>
<dbReference type="RefSeq" id="WP_379715693.1">
    <property type="nucleotide sequence ID" value="NZ_JBHTBS010000014.1"/>
</dbReference>
<keyword evidence="2" id="KW-0238">DNA-binding</keyword>